<evidence type="ECO:0000256" key="4">
    <source>
        <dbReference type="ARBA" id="ARBA00023125"/>
    </source>
</evidence>
<evidence type="ECO:0000313" key="8">
    <source>
        <dbReference type="EMBL" id="PWA94350.1"/>
    </source>
</evidence>
<evidence type="ECO:0000256" key="6">
    <source>
        <dbReference type="SAM" id="MobiDB-lite"/>
    </source>
</evidence>
<keyword evidence="2 5" id="KW-0863">Zinc-finger</keyword>
<keyword evidence="1 5" id="KW-0479">Metal-binding</keyword>
<feature type="domain" description="C3H1-type" evidence="7">
    <location>
        <begin position="53"/>
        <end position="80"/>
    </location>
</feature>
<accession>A0A2U1Q8L3</accession>
<evidence type="ECO:0000256" key="5">
    <source>
        <dbReference type="PROSITE-ProRule" id="PRU00723"/>
    </source>
</evidence>
<keyword evidence="3 5" id="KW-0862">Zinc</keyword>
<evidence type="ECO:0000259" key="7">
    <source>
        <dbReference type="PROSITE" id="PS50103"/>
    </source>
</evidence>
<dbReference type="Pfam" id="PF00642">
    <property type="entry name" value="zf-CCCH"/>
    <property type="match status" value="1"/>
</dbReference>
<dbReference type="PANTHER" id="PTHR12506:SF50">
    <property type="entry name" value="ZINC FINGER CCCH DOMAIN-CONTAINING PROTEIN 26"/>
    <property type="match status" value="1"/>
</dbReference>
<dbReference type="Proteomes" id="UP000245207">
    <property type="component" value="Unassembled WGS sequence"/>
</dbReference>
<reference evidence="8 9" key="1">
    <citation type="journal article" date="2018" name="Mol. Plant">
        <title>The genome of Artemisia annua provides insight into the evolution of Asteraceae family and artemisinin biosynthesis.</title>
        <authorList>
            <person name="Shen Q."/>
            <person name="Zhang L."/>
            <person name="Liao Z."/>
            <person name="Wang S."/>
            <person name="Yan T."/>
            <person name="Shi P."/>
            <person name="Liu M."/>
            <person name="Fu X."/>
            <person name="Pan Q."/>
            <person name="Wang Y."/>
            <person name="Lv Z."/>
            <person name="Lu X."/>
            <person name="Zhang F."/>
            <person name="Jiang W."/>
            <person name="Ma Y."/>
            <person name="Chen M."/>
            <person name="Hao X."/>
            <person name="Li L."/>
            <person name="Tang Y."/>
            <person name="Lv G."/>
            <person name="Zhou Y."/>
            <person name="Sun X."/>
            <person name="Brodelius P.E."/>
            <person name="Rose J.K.C."/>
            <person name="Tang K."/>
        </authorList>
    </citation>
    <scope>NUCLEOTIDE SEQUENCE [LARGE SCALE GENOMIC DNA]</scope>
    <source>
        <strain evidence="9">cv. Huhao1</strain>
        <tissue evidence="8">Leaf</tissue>
    </source>
</reference>
<protein>
    <submittedName>
        <fullName evidence="8">Zinc finger CCCH domain-containing protein 67</fullName>
    </submittedName>
</protein>
<dbReference type="STRING" id="35608.A0A2U1Q8L3"/>
<evidence type="ECO:0000256" key="1">
    <source>
        <dbReference type="ARBA" id="ARBA00022723"/>
    </source>
</evidence>
<comment type="caution">
    <text evidence="8">The sequence shown here is derived from an EMBL/GenBank/DDBJ whole genome shotgun (WGS) entry which is preliminary data.</text>
</comment>
<evidence type="ECO:0000313" key="9">
    <source>
        <dbReference type="Proteomes" id="UP000245207"/>
    </source>
</evidence>
<dbReference type="GO" id="GO:0003729">
    <property type="term" value="F:mRNA binding"/>
    <property type="evidence" value="ECO:0007669"/>
    <property type="project" value="UniProtKB-ARBA"/>
</dbReference>
<dbReference type="InterPro" id="IPR036855">
    <property type="entry name" value="Znf_CCCH_sf"/>
</dbReference>
<dbReference type="OrthoDB" id="1535683at2759"/>
<feature type="zinc finger region" description="C3H1-type" evidence="5">
    <location>
        <begin position="53"/>
        <end position="80"/>
    </location>
</feature>
<dbReference type="PANTHER" id="PTHR12506">
    <property type="entry name" value="PROTEIN PHOSPHATASE RELATED"/>
    <property type="match status" value="1"/>
</dbReference>
<keyword evidence="4" id="KW-0238">DNA-binding</keyword>
<proteinExistence type="predicted"/>
<dbReference type="Gene3D" id="2.30.30.1190">
    <property type="match status" value="1"/>
</dbReference>
<gene>
    <name evidence="8" type="ORF">CTI12_AA060690</name>
</gene>
<sequence length="178" mass="19669">MQSNLNTNKSHASKPNCVMFLGYGICSYYPRCKFNHPGASKMEIVDEKAQKNGRRSTPCKFYLAGTCKYRSFCKYDHSGPTDPQPLVNSTGLPLRPNEQPCFFYLRNRDCKFGSGCKFNHPELHDAGSSGVTDDGASGSEIHVQSGNQGNGVSGNHEKNVTFKFGRVNFDGITPETQE</sequence>
<name>A0A2U1Q8L3_ARTAN</name>
<dbReference type="SUPFAM" id="SSF90229">
    <property type="entry name" value="CCCH zinc finger"/>
    <property type="match status" value="2"/>
</dbReference>
<evidence type="ECO:0000256" key="3">
    <source>
        <dbReference type="ARBA" id="ARBA00022833"/>
    </source>
</evidence>
<feature type="region of interest" description="Disordered" evidence="6">
    <location>
        <begin position="127"/>
        <end position="157"/>
    </location>
</feature>
<evidence type="ECO:0000256" key="2">
    <source>
        <dbReference type="ARBA" id="ARBA00022771"/>
    </source>
</evidence>
<dbReference type="EMBL" id="PKPP01000320">
    <property type="protein sequence ID" value="PWA94350.1"/>
    <property type="molecule type" value="Genomic_DNA"/>
</dbReference>
<feature type="zinc finger region" description="C3H1-type" evidence="5">
    <location>
        <begin position="95"/>
        <end position="123"/>
    </location>
</feature>
<organism evidence="8 9">
    <name type="scientific">Artemisia annua</name>
    <name type="common">Sweet wormwood</name>
    <dbReference type="NCBI Taxonomy" id="35608"/>
    <lineage>
        <taxon>Eukaryota</taxon>
        <taxon>Viridiplantae</taxon>
        <taxon>Streptophyta</taxon>
        <taxon>Embryophyta</taxon>
        <taxon>Tracheophyta</taxon>
        <taxon>Spermatophyta</taxon>
        <taxon>Magnoliopsida</taxon>
        <taxon>eudicotyledons</taxon>
        <taxon>Gunneridae</taxon>
        <taxon>Pentapetalae</taxon>
        <taxon>asterids</taxon>
        <taxon>campanulids</taxon>
        <taxon>Asterales</taxon>
        <taxon>Asteraceae</taxon>
        <taxon>Asteroideae</taxon>
        <taxon>Anthemideae</taxon>
        <taxon>Artemisiinae</taxon>
        <taxon>Artemisia</taxon>
    </lineage>
</organism>
<dbReference type="AlphaFoldDB" id="A0A2U1Q8L3"/>
<dbReference type="SMART" id="SM00356">
    <property type="entry name" value="ZnF_C3H1"/>
    <property type="match status" value="3"/>
</dbReference>
<dbReference type="InterPro" id="IPR050974">
    <property type="entry name" value="Plant_ZF_CCCH"/>
</dbReference>
<dbReference type="GO" id="GO:0003677">
    <property type="term" value="F:DNA binding"/>
    <property type="evidence" value="ECO:0007669"/>
    <property type="project" value="UniProtKB-KW"/>
</dbReference>
<dbReference type="GO" id="GO:0008270">
    <property type="term" value="F:zinc ion binding"/>
    <property type="evidence" value="ECO:0007669"/>
    <property type="project" value="UniProtKB-KW"/>
</dbReference>
<dbReference type="InterPro" id="IPR000571">
    <property type="entry name" value="Znf_CCCH"/>
</dbReference>
<keyword evidence="9" id="KW-1185">Reference proteome</keyword>
<feature type="domain" description="C3H1-type" evidence="7">
    <location>
        <begin position="95"/>
        <end position="123"/>
    </location>
</feature>
<dbReference type="PROSITE" id="PS50103">
    <property type="entry name" value="ZF_C3H1"/>
    <property type="match status" value="2"/>
</dbReference>
<dbReference type="Gene3D" id="3.30.1370.210">
    <property type="match status" value="1"/>
</dbReference>